<proteinExistence type="predicted"/>
<evidence type="ECO:0000313" key="2">
    <source>
        <dbReference type="EMBL" id="EGG12328.1"/>
    </source>
</evidence>
<evidence type="ECO:0000313" key="3">
    <source>
        <dbReference type="Proteomes" id="UP000001072"/>
    </source>
</evidence>
<protein>
    <submittedName>
        <fullName evidence="2">Uncharacterized protein</fullName>
    </submittedName>
</protein>
<sequence>MTATLQSPLSTFNVKQCGDFTPYDGRSLVESSVYTESSYASDPRPSRLYLKSPFKNDSPPQTARTRETSEALDKILRNQAQQFSAICEVWRSKFASSPFIPSIEKPKLPVTRTRATSNALERILARQSVHLTKLGEAWRNKFSSSPSKLSDKKGRSDDIIETSDQDDVDFGKMVEDRFVQSHYELEQRVFRWMDHFPESFDYRVEDIESLDF</sequence>
<gene>
    <name evidence="2" type="ORF">MELLADRAFT_59133</name>
</gene>
<dbReference type="HOGENOM" id="CLU_1299958_0_0_1"/>
<name>F4R551_MELLP</name>
<dbReference type="KEGG" id="mlr:MELLADRAFT_59133"/>
<dbReference type="OrthoDB" id="10375736at2759"/>
<reference evidence="3" key="1">
    <citation type="journal article" date="2011" name="Proc. Natl. Acad. Sci. U.S.A.">
        <title>Obligate biotrophy features unraveled by the genomic analysis of rust fungi.</title>
        <authorList>
            <person name="Duplessis S."/>
            <person name="Cuomo C.A."/>
            <person name="Lin Y.-C."/>
            <person name="Aerts A."/>
            <person name="Tisserant E."/>
            <person name="Veneault-Fourrey C."/>
            <person name="Joly D.L."/>
            <person name="Hacquard S."/>
            <person name="Amselem J."/>
            <person name="Cantarel B.L."/>
            <person name="Chiu R."/>
            <person name="Coutinho P.M."/>
            <person name="Feau N."/>
            <person name="Field M."/>
            <person name="Frey P."/>
            <person name="Gelhaye E."/>
            <person name="Goldberg J."/>
            <person name="Grabherr M.G."/>
            <person name="Kodira C.D."/>
            <person name="Kohler A."/>
            <person name="Kuees U."/>
            <person name="Lindquist E.A."/>
            <person name="Lucas S.M."/>
            <person name="Mago R."/>
            <person name="Mauceli E."/>
            <person name="Morin E."/>
            <person name="Murat C."/>
            <person name="Pangilinan J.L."/>
            <person name="Park R."/>
            <person name="Pearson M."/>
            <person name="Quesneville H."/>
            <person name="Rouhier N."/>
            <person name="Sakthikumar S."/>
            <person name="Salamov A.A."/>
            <person name="Schmutz J."/>
            <person name="Selles B."/>
            <person name="Shapiro H."/>
            <person name="Tanguay P."/>
            <person name="Tuskan G.A."/>
            <person name="Henrissat B."/>
            <person name="Van de Peer Y."/>
            <person name="Rouze P."/>
            <person name="Ellis J.G."/>
            <person name="Dodds P.N."/>
            <person name="Schein J.E."/>
            <person name="Zhong S."/>
            <person name="Hamelin R.C."/>
            <person name="Grigoriev I.V."/>
            <person name="Szabo L.J."/>
            <person name="Martin F."/>
        </authorList>
    </citation>
    <scope>NUCLEOTIDE SEQUENCE [LARGE SCALE GENOMIC DNA]</scope>
    <source>
        <strain evidence="3">98AG31 / pathotype 3-4-7</strain>
    </source>
</reference>
<evidence type="ECO:0000256" key="1">
    <source>
        <dbReference type="SAM" id="MobiDB-lite"/>
    </source>
</evidence>
<organism evidence="3">
    <name type="scientific">Melampsora larici-populina (strain 98AG31 / pathotype 3-4-7)</name>
    <name type="common">Poplar leaf rust fungus</name>
    <dbReference type="NCBI Taxonomy" id="747676"/>
    <lineage>
        <taxon>Eukaryota</taxon>
        <taxon>Fungi</taxon>
        <taxon>Dikarya</taxon>
        <taxon>Basidiomycota</taxon>
        <taxon>Pucciniomycotina</taxon>
        <taxon>Pucciniomycetes</taxon>
        <taxon>Pucciniales</taxon>
        <taxon>Melampsoraceae</taxon>
        <taxon>Melampsora</taxon>
    </lineage>
</organism>
<dbReference type="EMBL" id="GL883091">
    <property type="protein sequence ID" value="EGG12328.1"/>
    <property type="molecule type" value="Genomic_DNA"/>
</dbReference>
<dbReference type="VEuPathDB" id="FungiDB:MELLADRAFT_59133"/>
<accession>F4R551</accession>
<dbReference type="GeneID" id="18929291"/>
<dbReference type="Proteomes" id="UP000001072">
    <property type="component" value="Unassembled WGS sequence"/>
</dbReference>
<keyword evidence="3" id="KW-1185">Reference proteome</keyword>
<feature type="region of interest" description="Disordered" evidence="1">
    <location>
        <begin position="35"/>
        <end position="67"/>
    </location>
</feature>
<dbReference type="RefSeq" id="XP_007404703.1">
    <property type="nucleotide sequence ID" value="XM_007404641.1"/>
</dbReference>
<dbReference type="AlphaFoldDB" id="F4R551"/>
<dbReference type="InParanoid" id="F4R551"/>